<feature type="transmembrane region" description="Helical" evidence="2">
    <location>
        <begin position="93"/>
        <end position="116"/>
    </location>
</feature>
<evidence type="ECO:0000313" key="3">
    <source>
        <dbReference type="EMBL" id="VDK37262.1"/>
    </source>
</evidence>
<name>A0A3P6PK41_DIBLA</name>
<evidence type="ECO:0000256" key="1">
    <source>
        <dbReference type="SAM" id="MobiDB-lite"/>
    </source>
</evidence>
<keyword evidence="2" id="KW-1133">Transmembrane helix</keyword>
<organism evidence="3 4">
    <name type="scientific">Dibothriocephalus latus</name>
    <name type="common">Fish tapeworm</name>
    <name type="synonym">Diphyllobothrium latum</name>
    <dbReference type="NCBI Taxonomy" id="60516"/>
    <lineage>
        <taxon>Eukaryota</taxon>
        <taxon>Metazoa</taxon>
        <taxon>Spiralia</taxon>
        <taxon>Lophotrochozoa</taxon>
        <taxon>Platyhelminthes</taxon>
        <taxon>Cestoda</taxon>
        <taxon>Eucestoda</taxon>
        <taxon>Diphyllobothriidea</taxon>
        <taxon>Diphyllobothriidae</taxon>
        <taxon>Dibothriocephalus</taxon>
    </lineage>
</organism>
<keyword evidence="4" id="KW-1185">Reference proteome</keyword>
<dbReference type="EMBL" id="UYRU01004341">
    <property type="protein sequence ID" value="VDK37262.1"/>
    <property type="molecule type" value="Genomic_DNA"/>
</dbReference>
<accession>A0A3P6PK41</accession>
<proteinExistence type="predicted"/>
<keyword evidence="2" id="KW-0472">Membrane</keyword>
<protein>
    <submittedName>
        <fullName evidence="3">Uncharacterized protein</fullName>
    </submittedName>
</protein>
<reference evidence="3 4" key="1">
    <citation type="submission" date="2018-11" db="EMBL/GenBank/DDBJ databases">
        <authorList>
            <consortium name="Pathogen Informatics"/>
        </authorList>
    </citation>
    <scope>NUCLEOTIDE SEQUENCE [LARGE SCALE GENOMIC DNA]</scope>
</reference>
<evidence type="ECO:0000256" key="2">
    <source>
        <dbReference type="SAM" id="Phobius"/>
    </source>
</evidence>
<sequence>MAKQRGAQKRGGQENIMASLSKDETKSISSSILAHRVDPNEVFQVVYGTPASKSRDSGYTASESSILLSGGANTDGLFRGRRRRQVVIACRPYLLVTVVHSVHVTVSFTLLSQTMITTHSPNLFFPLRQSNETSQLM</sequence>
<dbReference type="AlphaFoldDB" id="A0A3P6PK41"/>
<feature type="region of interest" description="Disordered" evidence="1">
    <location>
        <begin position="1"/>
        <end position="23"/>
    </location>
</feature>
<keyword evidence="2" id="KW-0812">Transmembrane</keyword>
<dbReference type="Proteomes" id="UP000281553">
    <property type="component" value="Unassembled WGS sequence"/>
</dbReference>
<gene>
    <name evidence="3" type="ORF">DILT_LOCUS846</name>
</gene>
<evidence type="ECO:0000313" key="4">
    <source>
        <dbReference type="Proteomes" id="UP000281553"/>
    </source>
</evidence>